<evidence type="ECO:0000256" key="1">
    <source>
        <dbReference type="SAM" id="MobiDB-lite"/>
    </source>
</evidence>
<feature type="region of interest" description="Disordered" evidence="1">
    <location>
        <begin position="1"/>
        <end position="71"/>
    </location>
</feature>
<protein>
    <submittedName>
        <fullName evidence="3">Uncharacterized protein LOC113790656</fullName>
    </submittedName>
</protein>
<feature type="compositionally biased region" description="Basic and acidic residues" evidence="1">
    <location>
        <begin position="20"/>
        <end position="37"/>
    </location>
</feature>
<dbReference type="RefSeq" id="XP_027196146.1">
    <property type="nucleotide sequence ID" value="XM_027340345.1"/>
</dbReference>
<accession>A0A6P6XTH3</accession>
<reference evidence="3" key="1">
    <citation type="submission" date="2025-08" db="UniProtKB">
        <authorList>
            <consortium name="RefSeq"/>
        </authorList>
    </citation>
    <scope>IDENTIFICATION</scope>
    <source>
        <strain evidence="3">Airmid</strain>
    </source>
</reference>
<feature type="compositionally biased region" description="Basic residues" evidence="1">
    <location>
        <begin position="38"/>
        <end position="57"/>
    </location>
</feature>
<proteinExistence type="predicted"/>
<dbReference type="InParanoid" id="A0A6P6XTH3"/>
<dbReference type="KEGG" id="dpte:113790656"/>
<gene>
    <name evidence="3" type="primary">LOC113790656</name>
</gene>
<evidence type="ECO:0000313" key="2">
    <source>
        <dbReference type="Proteomes" id="UP000515146"/>
    </source>
</evidence>
<name>A0A6P6XTH3_DERPT</name>
<dbReference type="AlphaFoldDB" id="A0A6P6XTH3"/>
<sequence>MHISTPSKFEYSHRSGHSIRFKDNLLDKSHNGKERKNLPKKSKKKQSPSKPKQKNKLKLNNNNNNKIDAKENYLTTMMTTKMTTEELGVCCMLSTHTTNYVGGKN</sequence>
<keyword evidence="2" id="KW-1185">Reference proteome</keyword>
<dbReference type="Proteomes" id="UP000515146">
    <property type="component" value="Unplaced"/>
</dbReference>
<evidence type="ECO:0000313" key="3">
    <source>
        <dbReference type="RefSeq" id="XP_027196146.1"/>
    </source>
</evidence>
<organism evidence="2 3">
    <name type="scientific">Dermatophagoides pteronyssinus</name>
    <name type="common">European house dust mite</name>
    <dbReference type="NCBI Taxonomy" id="6956"/>
    <lineage>
        <taxon>Eukaryota</taxon>
        <taxon>Metazoa</taxon>
        <taxon>Ecdysozoa</taxon>
        <taxon>Arthropoda</taxon>
        <taxon>Chelicerata</taxon>
        <taxon>Arachnida</taxon>
        <taxon>Acari</taxon>
        <taxon>Acariformes</taxon>
        <taxon>Sarcoptiformes</taxon>
        <taxon>Astigmata</taxon>
        <taxon>Psoroptidia</taxon>
        <taxon>Analgoidea</taxon>
        <taxon>Pyroglyphidae</taxon>
        <taxon>Dermatophagoidinae</taxon>
        <taxon>Dermatophagoides</taxon>
    </lineage>
</organism>